<keyword evidence="1" id="KW-1133">Transmembrane helix</keyword>
<feature type="transmembrane region" description="Helical" evidence="1">
    <location>
        <begin position="63"/>
        <end position="82"/>
    </location>
</feature>
<evidence type="ECO:0000313" key="2">
    <source>
        <dbReference type="EMBL" id="VTQ84162.1"/>
    </source>
</evidence>
<feature type="transmembrane region" description="Helical" evidence="1">
    <location>
        <begin position="31"/>
        <end position="51"/>
    </location>
</feature>
<reference evidence="2 3" key="1">
    <citation type="submission" date="2019-05" db="EMBL/GenBank/DDBJ databases">
        <authorList>
            <consortium name="Pathogen Informatics"/>
        </authorList>
    </citation>
    <scope>NUCLEOTIDE SEQUENCE [LARGE SCALE GENOMIC DNA]</scope>
    <source>
        <strain evidence="2 3">NCTC503</strain>
    </source>
</reference>
<feature type="transmembrane region" description="Helical" evidence="1">
    <location>
        <begin position="7"/>
        <end position="25"/>
    </location>
</feature>
<dbReference type="EMBL" id="LR590481">
    <property type="protein sequence ID" value="VTQ84162.1"/>
    <property type="molecule type" value="Genomic_DNA"/>
</dbReference>
<gene>
    <name evidence="2" type="ORF">NCTC503_00490</name>
</gene>
<proteinExistence type="predicted"/>
<evidence type="ECO:0000256" key="1">
    <source>
        <dbReference type="SAM" id="Phobius"/>
    </source>
</evidence>
<keyword evidence="1" id="KW-0812">Transmembrane</keyword>
<dbReference type="KEGG" id="hhw:NCTC503_00490"/>
<accession>A0A4U9QZA2</accession>
<dbReference type="Proteomes" id="UP000308489">
    <property type="component" value="Chromosome 1"/>
</dbReference>
<name>A0A4U9QZA2_HATHI</name>
<keyword evidence="3" id="KW-1185">Reference proteome</keyword>
<protein>
    <submittedName>
        <fullName evidence="2">Uncharacterized protein</fullName>
    </submittedName>
</protein>
<evidence type="ECO:0000313" key="3">
    <source>
        <dbReference type="Proteomes" id="UP000308489"/>
    </source>
</evidence>
<keyword evidence="1" id="KW-0472">Membrane</keyword>
<sequence length="179" mass="21271">MKFKKQCFFIFIVLSIIKALVFYFARFHNCYFIDIWNVAILNLVILVFLKLSFEFKSKIFSGILWVGVAFIFVINANIYMFIGEAARTYVKSPKSGKTLIISERQVLTIPTSIKVYERKLLIFKKRIATEELNTEDVSKPFEDNHYKVNWINENEVEIQYPYKSDMPEEKWKRVKVKLN</sequence>
<dbReference type="AlphaFoldDB" id="A0A4U9QZA2"/>
<organism evidence="2 3">
    <name type="scientific">Hathewaya histolytica</name>
    <name type="common">Clostridium histolyticum</name>
    <dbReference type="NCBI Taxonomy" id="1498"/>
    <lineage>
        <taxon>Bacteria</taxon>
        <taxon>Bacillati</taxon>
        <taxon>Bacillota</taxon>
        <taxon>Clostridia</taxon>
        <taxon>Eubacteriales</taxon>
        <taxon>Clostridiaceae</taxon>
        <taxon>Hathewaya</taxon>
    </lineage>
</organism>
<dbReference type="RefSeq" id="WP_138209286.1">
    <property type="nucleotide sequence ID" value="NZ_CBCRUQ010000009.1"/>
</dbReference>